<comment type="caution">
    <text evidence="2">The sequence shown here is derived from an EMBL/GenBank/DDBJ whole genome shotgun (WGS) entry which is preliminary data.</text>
</comment>
<evidence type="ECO:0000313" key="2">
    <source>
        <dbReference type="EMBL" id="KAJ2798085.1"/>
    </source>
</evidence>
<sequence length="63" mass="6809">MNLGFFRAVLDIDESLIEEQQASASVPSSTEDASRADSMDQESISEYASSGDHPQVSTTIMLI</sequence>
<proteinExistence type="predicted"/>
<feature type="region of interest" description="Disordered" evidence="1">
    <location>
        <begin position="19"/>
        <end position="58"/>
    </location>
</feature>
<evidence type="ECO:0000256" key="1">
    <source>
        <dbReference type="SAM" id="MobiDB-lite"/>
    </source>
</evidence>
<evidence type="ECO:0000313" key="3">
    <source>
        <dbReference type="Proteomes" id="UP001140094"/>
    </source>
</evidence>
<protein>
    <submittedName>
        <fullName evidence="2">Uncharacterized protein</fullName>
    </submittedName>
</protein>
<gene>
    <name evidence="2" type="ORF">H4R20_004948</name>
</gene>
<name>A0A9W8LSB3_9FUNG</name>
<reference evidence="2" key="1">
    <citation type="submission" date="2022-07" db="EMBL/GenBank/DDBJ databases">
        <title>Phylogenomic reconstructions and comparative analyses of Kickxellomycotina fungi.</title>
        <authorList>
            <person name="Reynolds N.K."/>
            <person name="Stajich J.E."/>
            <person name="Barry K."/>
            <person name="Grigoriev I.V."/>
            <person name="Crous P."/>
            <person name="Smith M.E."/>
        </authorList>
    </citation>
    <scope>NUCLEOTIDE SEQUENCE</scope>
    <source>
        <strain evidence="2">NRRL 1565</strain>
    </source>
</reference>
<organism evidence="2 3">
    <name type="scientific">Coemansia guatemalensis</name>
    <dbReference type="NCBI Taxonomy" id="2761395"/>
    <lineage>
        <taxon>Eukaryota</taxon>
        <taxon>Fungi</taxon>
        <taxon>Fungi incertae sedis</taxon>
        <taxon>Zoopagomycota</taxon>
        <taxon>Kickxellomycotina</taxon>
        <taxon>Kickxellomycetes</taxon>
        <taxon>Kickxellales</taxon>
        <taxon>Kickxellaceae</taxon>
        <taxon>Coemansia</taxon>
    </lineage>
</organism>
<dbReference type="AlphaFoldDB" id="A0A9W8LSB3"/>
<dbReference type="Proteomes" id="UP001140094">
    <property type="component" value="Unassembled WGS sequence"/>
</dbReference>
<keyword evidence="3" id="KW-1185">Reference proteome</keyword>
<feature type="compositionally biased region" description="Polar residues" evidence="1">
    <location>
        <begin position="19"/>
        <end position="31"/>
    </location>
</feature>
<accession>A0A9W8LSB3</accession>
<dbReference type="EMBL" id="JANBUO010001481">
    <property type="protein sequence ID" value="KAJ2798085.1"/>
    <property type="molecule type" value="Genomic_DNA"/>
</dbReference>